<proteinExistence type="predicted"/>
<evidence type="ECO:0000313" key="2">
    <source>
        <dbReference type="Ensembl" id="ENSCCRP00000181204.1"/>
    </source>
</evidence>
<evidence type="ECO:0000256" key="1">
    <source>
        <dbReference type="SAM" id="MobiDB-lite"/>
    </source>
</evidence>
<name>A0A9J8DG44_CYPCA</name>
<feature type="compositionally biased region" description="Basic and acidic residues" evidence="1">
    <location>
        <begin position="101"/>
        <end position="118"/>
    </location>
</feature>
<dbReference type="AlphaFoldDB" id="A0A9J8DG44"/>
<keyword evidence="3" id="KW-1185">Reference proteome</keyword>
<feature type="region of interest" description="Disordered" evidence="1">
    <location>
        <begin position="94"/>
        <end position="126"/>
    </location>
</feature>
<sequence>MIKFFLVPASIYWCFSSQQRLVANKWNIEKPQSVHHIELRHICPIHNKTNNLQRTKREVCCLAYSALPGTCSGCPDQWSCGQCRDTESERTHGHHCARSRYHPDSRKRERESESKKEISQLGQSANSFTPRLHPAHMRTLFSLYCINSAAHLWLRWSSEILCLEGL</sequence>
<dbReference type="Proteomes" id="UP001108240">
    <property type="component" value="Unplaced"/>
</dbReference>
<dbReference type="Ensembl" id="ENSCCRT00000136816.1">
    <property type="protein sequence ID" value="ENSCCRP00000181204.1"/>
    <property type="gene ID" value="ENSCCRG00000082367.1"/>
</dbReference>
<organism evidence="2 3">
    <name type="scientific">Cyprinus carpio carpio</name>
    <dbReference type="NCBI Taxonomy" id="630221"/>
    <lineage>
        <taxon>Eukaryota</taxon>
        <taxon>Metazoa</taxon>
        <taxon>Chordata</taxon>
        <taxon>Craniata</taxon>
        <taxon>Vertebrata</taxon>
        <taxon>Euteleostomi</taxon>
        <taxon>Actinopterygii</taxon>
        <taxon>Neopterygii</taxon>
        <taxon>Teleostei</taxon>
        <taxon>Ostariophysi</taxon>
        <taxon>Cypriniformes</taxon>
        <taxon>Cyprinidae</taxon>
        <taxon>Cyprininae</taxon>
        <taxon>Cyprinus</taxon>
    </lineage>
</organism>
<protein>
    <submittedName>
        <fullName evidence="2">Uncharacterized protein</fullName>
    </submittedName>
</protein>
<reference evidence="2" key="1">
    <citation type="submission" date="2025-08" db="UniProtKB">
        <authorList>
            <consortium name="Ensembl"/>
        </authorList>
    </citation>
    <scope>IDENTIFICATION</scope>
</reference>
<evidence type="ECO:0000313" key="3">
    <source>
        <dbReference type="Proteomes" id="UP001108240"/>
    </source>
</evidence>
<reference evidence="2" key="2">
    <citation type="submission" date="2025-09" db="UniProtKB">
        <authorList>
            <consortium name="Ensembl"/>
        </authorList>
    </citation>
    <scope>IDENTIFICATION</scope>
</reference>
<accession>A0A9J8DG44</accession>